<evidence type="ECO:0000313" key="8">
    <source>
        <dbReference type="Proteomes" id="UP001171111"/>
    </source>
</evidence>
<dbReference type="PANTHER" id="PTHR47790:SF2">
    <property type="entry name" value="TRNA_TMRNA (URACIL-C(5))-METHYLTRANSFERASE"/>
    <property type="match status" value="1"/>
</dbReference>
<feature type="binding site" evidence="5">
    <location>
        <position position="197"/>
    </location>
    <ligand>
        <name>S-adenosyl-L-methionine</name>
        <dbReference type="ChEBI" id="CHEBI:59789"/>
    </ligand>
</feature>
<comment type="caution">
    <text evidence="7">The sequence shown here is derived from an EMBL/GenBank/DDBJ whole genome shotgun (WGS) entry which is preliminary data.</text>
</comment>
<name>A0ABT8T6C2_9BACT</name>
<keyword evidence="2 5" id="KW-0808">Transferase</keyword>
<dbReference type="InterPro" id="IPR029063">
    <property type="entry name" value="SAM-dependent_MTases_sf"/>
</dbReference>
<keyword evidence="8" id="KW-1185">Reference proteome</keyword>
<evidence type="ECO:0000256" key="6">
    <source>
        <dbReference type="PROSITE-ProRule" id="PRU10015"/>
    </source>
</evidence>
<dbReference type="EMBL" id="JAULJQ010000004">
    <property type="protein sequence ID" value="MDO2409252.1"/>
    <property type="molecule type" value="Genomic_DNA"/>
</dbReference>
<evidence type="ECO:0000256" key="1">
    <source>
        <dbReference type="ARBA" id="ARBA00022603"/>
    </source>
</evidence>
<keyword evidence="4" id="KW-0819">tRNA processing</keyword>
<proteinExistence type="inferred from homology"/>
<organism evidence="7 8">
    <name type="scientific">Campylobacter magnus</name>
    <dbReference type="NCBI Taxonomy" id="3026462"/>
    <lineage>
        <taxon>Bacteria</taxon>
        <taxon>Pseudomonadati</taxon>
        <taxon>Campylobacterota</taxon>
        <taxon>Epsilonproteobacteria</taxon>
        <taxon>Campylobacterales</taxon>
        <taxon>Campylobacteraceae</taxon>
        <taxon>Campylobacter</taxon>
    </lineage>
</organism>
<reference evidence="7 8" key="1">
    <citation type="submission" date="2023-06" db="EMBL/GenBank/DDBJ databases">
        <title>Campylobacter magnum sp. nov., isolated from cecal contents of domestic pigs (Sus scrofa domesticus).</title>
        <authorList>
            <person name="Papic B."/>
            <person name="Gruntar I."/>
        </authorList>
    </citation>
    <scope>NUCLEOTIDE SEQUENCE [LARGE SCALE GENOMIC DNA]</scope>
    <source>
        <strain evidence="8">34484-21</strain>
    </source>
</reference>
<feature type="active site" evidence="6">
    <location>
        <position position="332"/>
    </location>
</feature>
<dbReference type="Pfam" id="PF05958">
    <property type="entry name" value="tRNA_U5-meth_tr"/>
    <property type="match status" value="1"/>
</dbReference>
<dbReference type="GO" id="GO:0030697">
    <property type="term" value="F:tRNA (uracil(54)-C5)-methyltransferase activity, S-adenosyl methionine-dependent"/>
    <property type="evidence" value="ECO:0007669"/>
    <property type="project" value="UniProtKB-EC"/>
</dbReference>
<evidence type="ECO:0000313" key="7">
    <source>
        <dbReference type="EMBL" id="MDO2409252.1"/>
    </source>
</evidence>
<feature type="binding site" evidence="5">
    <location>
        <position position="307"/>
    </location>
    <ligand>
        <name>S-adenosyl-L-methionine</name>
        <dbReference type="ChEBI" id="CHEBI:59789"/>
    </ligand>
</feature>
<dbReference type="InterPro" id="IPR030390">
    <property type="entry name" value="MeTrfase_TrmA_AS"/>
</dbReference>
<comment type="similarity">
    <text evidence="5">Belongs to the class I-like SAM-binding methyltransferase superfamily. RNA M5U methyltransferase family.</text>
</comment>
<dbReference type="SUPFAM" id="SSF53335">
    <property type="entry name" value="S-adenosyl-L-methionine-dependent methyltransferases"/>
    <property type="match status" value="1"/>
</dbReference>
<dbReference type="PROSITE" id="PS51687">
    <property type="entry name" value="SAM_MT_RNA_M5U"/>
    <property type="match status" value="1"/>
</dbReference>
<dbReference type="Gene3D" id="3.40.50.150">
    <property type="entry name" value="Vaccinia Virus protein VP39"/>
    <property type="match status" value="1"/>
</dbReference>
<dbReference type="RefSeq" id="WP_302244112.1">
    <property type="nucleotide sequence ID" value="NZ_JAULJQ010000004.1"/>
</dbReference>
<dbReference type="EC" id="2.1.1.35" evidence="7"/>
<protein>
    <submittedName>
        <fullName evidence="7">tRNA (Uridine(54)-C5)-methyltransferase TrmA</fullName>
        <ecNumber evidence="7">2.1.1.35</ecNumber>
    </submittedName>
</protein>
<dbReference type="GO" id="GO:0032259">
    <property type="term" value="P:methylation"/>
    <property type="evidence" value="ECO:0007669"/>
    <property type="project" value="UniProtKB-KW"/>
</dbReference>
<evidence type="ECO:0000256" key="2">
    <source>
        <dbReference type="ARBA" id="ARBA00022679"/>
    </source>
</evidence>
<accession>A0ABT8T6C2</accession>
<dbReference type="Gene3D" id="2.40.50.1070">
    <property type="match status" value="1"/>
</dbReference>
<feature type="binding site" evidence="5">
    <location>
        <position position="226"/>
    </location>
    <ligand>
        <name>S-adenosyl-L-methionine</name>
        <dbReference type="ChEBI" id="CHEBI:59789"/>
    </ligand>
</feature>
<dbReference type="InterPro" id="IPR011869">
    <property type="entry name" value="TrmA_MeTrfase"/>
</dbReference>
<dbReference type="HAMAP" id="MF_01011">
    <property type="entry name" value="RNA_methyltr_TrmA"/>
    <property type="match status" value="1"/>
</dbReference>
<dbReference type="InterPro" id="IPR010280">
    <property type="entry name" value="U5_MeTrfase_fam"/>
</dbReference>
<dbReference type="NCBIfam" id="TIGR02143">
    <property type="entry name" value="trmA_only"/>
    <property type="match status" value="1"/>
</dbReference>
<evidence type="ECO:0000256" key="3">
    <source>
        <dbReference type="ARBA" id="ARBA00022691"/>
    </source>
</evidence>
<evidence type="ECO:0000256" key="5">
    <source>
        <dbReference type="PROSITE-ProRule" id="PRU01024"/>
    </source>
</evidence>
<gene>
    <name evidence="7" type="primary">trmA</name>
    <name evidence="7" type="ORF">Q2362_03945</name>
</gene>
<keyword evidence="3 5" id="KW-0949">S-adenosyl-L-methionine</keyword>
<feature type="binding site" evidence="5">
    <location>
        <position position="247"/>
    </location>
    <ligand>
        <name>S-adenosyl-L-methionine</name>
        <dbReference type="ChEBI" id="CHEBI:59789"/>
    </ligand>
</feature>
<evidence type="ECO:0000256" key="4">
    <source>
        <dbReference type="ARBA" id="ARBA00022694"/>
    </source>
</evidence>
<sequence>MNTALCSSFGSCASCVLGSTYKSQKQLKIARTKELFSGIWQACGFAGECCFFETNESGFRSRAEFRLWHDESGVHYAMSRADKKPVIIETCAIVDAKISALMPRILEKINRNSSLKERIFGCEFVASSDEVLAILLYHKDILSIKTELENLANELKISLIARSKGKKLVFGSEILNQKITVNSRILSYKISPDGFIQPNASANEKMLNFVYSKLANHNKKDLCELYCGHGNFSVALAPLFSKVLATEINKASTALAKQNAEQNGVKNLEFARLSADEFAKALRAEREFKRLKHLELSSYDFSHILVDPPRAGCDESVLNLMMEFQNIIYISCSQASLKRDLEVLAKTHKITDFALFDQFAHTNHIESIVLLKKIKFLA</sequence>
<dbReference type="PROSITE" id="PS01230">
    <property type="entry name" value="TRMA_1"/>
    <property type="match status" value="1"/>
</dbReference>
<dbReference type="Proteomes" id="UP001171111">
    <property type="component" value="Unassembled WGS sequence"/>
</dbReference>
<keyword evidence="1 5" id="KW-0489">Methyltransferase</keyword>
<feature type="active site" description="Nucleophile" evidence="5">
    <location>
        <position position="332"/>
    </location>
</feature>
<dbReference type="PANTHER" id="PTHR47790">
    <property type="entry name" value="TRNA/TMRNA (URACIL-C(5))-METHYLTRANSFERASE"/>
    <property type="match status" value="1"/>
</dbReference>